<organism evidence="2 3">
    <name type="scientific">Compostimonas suwonensis</name>
    <dbReference type="NCBI Taxonomy" id="1048394"/>
    <lineage>
        <taxon>Bacteria</taxon>
        <taxon>Bacillati</taxon>
        <taxon>Actinomycetota</taxon>
        <taxon>Actinomycetes</taxon>
        <taxon>Micrococcales</taxon>
        <taxon>Microbacteriaceae</taxon>
        <taxon>Compostimonas</taxon>
    </lineage>
</organism>
<evidence type="ECO:0000256" key="1">
    <source>
        <dbReference type="SAM" id="Phobius"/>
    </source>
</evidence>
<dbReference type="AlphaFoldDB" id="A0A2M9BUA7"/>
<evidence type="ECO:0008006" key="4">
    <source>
        <dbReference type="Google" id="ProtNLM"/>
    </source>
</evidence>
<keyword evidence="1" id="KW-0812">Transmembrane</keyword>
<dbReference type="EMBL" id="PGFB01000004">
    <property type="protein sequence ID" value="PJJ61534.1"/>
    <property type="molecule type" value="Genomic_DNA"/>
</dbReference>
<keyword evidence="1" id="KW-0472">Membrane</keyword>
<gene>
    <name evidence="2" type="ORF">CLV54_2479</name>
</gene>
<dbReference type="RefSeq" id="WP_100345265.1">
    <property type="nucleotide sequence ID" value="NZ_PGFB01000004.1"/>
</dbReference>
<sequence length="61" mass="6047">MSGSNFGGGIGGIGASGALAATGVPFGWYLLIATTALVAGYLILRISLRRRAVRTAGAHSA</sequence>
<dbReference type="Proteomes" id="UP000230161">
    <property type="component" value="Unassembled WGS sequence"/>
</dbReference>
<feature type="transmembrane region" description="Helical" evidence="1">
    <location>
        <begin position="26"/>
        <end position="44"/>
    </location>
</feature>
<protein>
    <recommendedName>
        <fullName evidence="4">LPXTG-motif cell wall-anchored protein</fullName>
    </recommendedName>
</protein>
<keyword evidence="1" id="KW-1133">Transmembrane helix</keyword>
<comment type="caution">
    <text evidence="2">The sequence shown here is derived from an EMBL/GenBank/DDBJ whole genome shotgun (WGS) entry which is preliminary data.</text>
</comment>
<name>A0A2M9BUA7_9MICO</name>
<evidence type="ECO:0000313" key="3">
    <source>
        <dbReference type="Proteomes" id="UP000230161"/>
    </source>
</evidence>
<proteinExistence type="predicted"/>
<evidence type="ECO:0000313" key="2">
    <source>
        <dbReference type="EMBL" id="PJJ61534.1"/>
    </source>
</evidence>
<reference evidence="2 3" key="1">
    <citation type="submission" date="2017-11" db="EMBL/GenBank/DDBJ databases">
        <title>Genomic Encyclopedia of Archaeal and Bacterial Type Strains, Phase II (KMG-II): From Individual Species to Whole Genera.</title>
        <authorList>
            <person name="Goeker M."/>
        </authorList>
    </citation>
    <scope>NUCLEOTIDE SEQUENCE [LARGE SCALE GENOMIC DNA]</scope>
    <source>
        <strain evidence="2 3">DSM 25625</strain>
    </source>
</reference>
<accession>A0A2M9BUA7</accession>
<keyword evidence="3" id="KW-1185">Reference proteome</keyword>